<dbReference type="STRING" id="378806.STAUR_3030"/>
<organism evidence="2 3">
    <name type="scientific">Stigmatella aurantiaca (strain DW4/3-1)</name>
    <dbReference type="NCBI Taxonomy" id="378806"/>
    <lineage>
        <taxon>Bacteria</taxon>
        <taxon>Pseudomonadati</taxon>
        <taxon>Myxococcota</taxon>
        <taxon>Myxococcia</taxon>
        <taxon>Myxococcales</taxon>
        <taxon>Cystobacterineae</taxon>
        <taxon>Archangiaceae</taxon>
        <taxon>Stigmatella</taxon>
    </lineage>
</organism>
<dbReference type="Proteomes" id="UP000001351">
    <property type="component" value="Chromosome"/>
</dbReference>
<feature type="region of interest" description="Disordered" evidence="1">
    <location>
        <begin position="1"/>
        <end position="35"/>
    </location>
</feature>
<dbReference type="AlphaFoldDB" id="E3FS99"/>
<dbReference type="KEGG" id="sur:STAUR_3030"/>
<protein>
    <submittedName>
        <fullName evidence="2">Uncharacterized protein</fullName>
    </submittedName>
</protein>
<accession>E3FS99</accession>
<evidence type="ECO:0000256" key="1">
    <source>
        <dbReference type="SAM" id="MobiDB-lite"/>
    </source>
</evidence>
<proteinExistence type="predicted"/>
<gene>
    <name evidence="2" type="ordered locus">STAUR_3030</name>
</gene>
<reference evidence="2 3" key="1">
    <citation type="journal article" date="2011" name="Mol. Biol. Evol.">
        <title>Comparative genomic analysis of fruiting body formation in Myxococcales.</title>
        <authorList>
            <person name="Huntley S."/>
            <person name="Hamann N."/>
            <person name="Wegener-Feldbrugge S."/>
            <person name="Treuner-Lange A."/>
            <person name="Kube M."/>
            <person name="Reinhardt R."/>
            <person name="Klages S."/>
            <person name="Muller R."/>
            <person name="Ronning C.M."/>
            <person name="Nierman W.C."/>
            <person name="Sogaard-Andersen L."/>
        </authorList>
    </citation>
    <scope>NUCLEOTIDE SEQUENCE [LARGE SCALE GENOMIC DNA]</scope>
    <source>
        <strain evidence="2 3">DW4/3-1</strain>
    </source>
</reference>
<evidence type="ECO:0000313" key="3">
    <source>
        <dbReference type="Proteomes" id="UP000001351"/>
    </source>
</evidence>
<evidence type="ECO:0000313" key="2">
    <source>
        <dbReference type="EMBL" id="ADO70822.1"/>
    </source>
</evidence>
<dbReference type="HOGENOM" id="CLU_2755945_0_0_7"/>
<dbReference type="EMBL" id="CP002271">
    <property type="protein sequence ID" value="ADO70822.1"/>
    <property type="molecule type" value="Genomic_DNA"/>
</dbReference>
<sequence>MDAGGPDNPNRRFQDASGGRMPPDSGMSPLLPPQHAELPHREYACIAWSPMPLRRMRTHRRIDPHRLLKF</sequence>
<name>E3FS99_STIAD</name>
<keyword evidence="3" id="KW-1185">Reference proteome</keyword>